<comment type="subcellular location">
    <subcellularLocation>
        <location evidence="1 8">Cell membrane</location>
        <topology evidence="1 8">Multi-pass membrane protein</topology>
    </subcellularLocation>
</comment>
<evidence type="ECO:0000256" key="8">
    <source>
        <dbReference type="RuleBase" id="RU365092"/>
    </source>
</evidence>
<dbReference type="RefSeq" id="WP_166175550.1">
    <property type="nucleotide sequence ID" value="NZ_CP045119.1"/>
</dbReference>
<evidence type="ECO:0000256" key="3">
    <source>
        <dbReference type="ARBA" id="ARBA00022448"/>
    </source>
</evidence>
<dbReference type="InterPro" id="IPR003804">
    <property type="entry name" value="Lactate_perm"/>
</dbReference>
<keyword evidence="4 8" id="KW-1003">Cell membrane</keyword>
<feature type="transmembrane region" description="Helical" evidence="8">
    <location>
        <begin position="31"/>
        <end position="50"/>
    </location>
</feature>
<keyword evidence="10" id="KW-1185">Reference proteome</keyword>
<dbReference type="GO" id="GO:0015129">
    <property type="term" value="F:lactate transmembrane transporter activity"/>
    <property type="evidence" value="ECO:0007669"/>
    <property type="project" value="UniProtKB-UniRule"/>
</dbReference>
<comment type="similarity">
    <text evidence="2 8">Belongs to the lactate permease family.</text>
</comment>
<comment type="caution">
    <text evidence="8">Lacks conserved residue(s) required for the propagation of feature annotation.</text>
</comment>
<evidence type="ECO:0000256" key="7">
    <source>
        <dbReference type="ARBA" id="ARBA00023136"/>
    </source>
</evidence>
<dbReference type="GO" id="GO:0015295">
    <property type="term" value="F:solute:proton symporter activity"/>
    <property type="evidence" value="ECO:0007669"/>
    <property type="project" value="TreeGrafter"/>
</dbReference>
<reference evidence="9 10" key="1">
    <citation type="submission" date="2019-10" db="EMBL/GenBank/DDBJ databases">
        <title>Rubrobacter sp nov SCSIO 52090 isolated from a deep-sea sediment in the South China Sea.</title>
        <authorList>
            <person name="Chen R.W."/>
        </authorList>
    </citation>
    <scope>NUCLEOTIDE SEQUENCE [LARGE SCALE GENOMIC DNA]</scope>
    <source>
        <strain evidence="9 10">SCSIO 52909</strain>
    </source>
</reference>
<organism evidence="9 10">
    <name type="scientific">Rubrobacter tropicus</name>
    <dbReference type="NCBI Taxonomy" id="2653851"/>
    <lineage>
        <taxon>Bacteria</taxon>
        <taxon>Bacillati</taxon>
        <taxon>Actinomycetota</taxon>
        <taxon>Rubrobacteria</taxon>
        <taxon>Rubrobacterales</taxon>
        <taxon>Rubrobacteraceae</taxon>
        <taxon>Rubrobacter</taxon>
    </lineage>
</organism>
<keyword evidence="7 8" id="KW-0472">Membrane</keyword>
<proteinExistence type="inferred from homology"/>
<evidence type="ECO:0000256" key="1">
    <source>
        <dbReference type="ARBA" id="ARBA00004651"/>
    </source>
</evidence>
<feature type="transmembrane region" description="Helical" evidence="8">
    <location>
        <begin position="217"/>
        <end position="240"/>
    </location>
</feature>
<sequence length="315" mass="30749">MRGAVGALGVGTVIGADLAGMGFVELSDWSALLSVPLFPVYGVAAVALAGGWSGVRRRGAEAALLGLAAGAGTLATSLFLVPELSGAVGGLAATAIFLGLRIGRAGGAPVRALLPYAFLLTLLVLINAGGGPGSVAWIGPAIDGPGLPLLASSIFASTLFAVGPGTFGNALNSTTRQWLPTAGAVLTFVLAGAILADGGAAGVLATEARRFGSLYPAILPVLGAFGGALAGSNAASNALFMPLQIEAARGLGISEPLAAASQNVSGSHASLLAPQRIVLAATATGLVGREGEITRLAMAPVVVSIVVLAVIGMVS</sequence>
<feature type="transmembrane region" description="Helical" evidence="8">
    <location>
        <begin position="183"/>
        <end position="205"/>
    </location>
</feature>
<dbReference type="AlphaFoldDB" id="A0A6G8Q8N8"/>
<evidence type="ECO:0000256" key="2">
    <source>
        <dbReference type="ARBA" id="ARBA00010100"/>
    </source>
</evidence>
<comment type="function">
    <text evidence="8">Uptake of L-lactate across the membrane. Can also transport D-lactate and glycolate.</text>
</comment>
<protein>
    <recommendedName>
        <fullName evidence="8">L-lactate permease</fullName>
    </recommendedName>
</protein>
<keyword evidence="3 8" id="KW-0813">Transport</keyword>
<feature type="transmembrane region" description="Helical" evidence="8">
    <location>
        <begin position="116"/>
        <end position="138"/>
    </location>
</feature>
<dbReference type="PANTHER" id="PTHR30003">
    <property type="entry name" value="L-LACTATE PERMEASE"/>
    <property type="match status" value="1"/>
</dbReference>
<dbReference type="PANTHER" id="PTHR30003:SF0">
    <property type="entry name" value="GLYCOLATE PERMEASE GLCA-RELATED"/>
    <property type="match status" value="1"/>
</dbReference>
<evidence type="ECO:0000313" key="9">
    <source>
        <dbReference type="EMBL" id="QIN82840.1"/>
    </source>
</evidence>
<accession>A0A6G8Q8N8</accession>
<gene>
    <name evidence="9" type="ORF">GBA63_09400</name>
</gene>
<evidence type="ECO:0000256" key="4">
    <source>
        <dbReference type="ARBA" id="ARBA00022475"/>
    </source>
</evidence>
<keyword evidence="6 8" id="KW-1133">Transmembrane helix</keyword>
<dbReference type="GO" id="GO:0005886">
    <property type="term" value="C:plasma membrane"/>
    <property type="evidence" value="ECO:0007669"/>
    <property type="project" value="UniProtKB-SubCell"/>
</dbReference>
<evidence type="ECO:0000256" key="6">
    <source>
        <dbReference type="ARBA" id="ARBA00022989"/>
    </source>
</evidence>
<feature type="transmembrane region" description="Helical" evidence="8">
    <location>
        <begin position="62"/>
        <end position="81"/>
    </location>
</feature>
<dbReference type="Pfam" id="PF02652">
    <property type="entry name" value="Lactate_perm"/>
    <property type="match status" value="1"/>
</dbReference>
<name>A0A6G8Q8N8_9ACTN</name>
<feature type="transmembrane region" description="Helical" evidence="8">
    <location>
        <begin position="87"/>
        <end position="104"/>
    </location>
</feature>
<feature type="transmembrane region" description="Helical" evidence="8">
    <location>
        <begin position="150"/>
        <end position="171"/>
    </location>
</feature>
<evidence type="ECO:0000313" key="10">
    <source>
        <dbReference type="Proteomes" id="UP000501452"/>
    </source>
</evidence>
<evidence type="ECO:0000256" key="5">
    <source>
        <dbReference type="ARBA" id="ARBA00022692"/>
    </source>
</evidence>
<dbReference type="EMBL" id="CP045119">
    <property type="protein sequence ID" value="QIN82840.1"/>
    <property type="molecule type" value="Genomic_DNA"/>
</dbReference>
<feature type="transmembrane region" description="Helical" evidence="8">
    <location>
        <begin position="296"/>
        <end position="314"/>
    </location>
</feature>
<keyword evidence="5 8" id="KW-0812">Transmembrane</keyword>
<dbReference type="KEGG" id="rub:GBA63_09400"/>
<dbReference type="Proteomes" id="UP000501452">
    <property type="component" value="Chromosome"/>
</dbReference>